<evidence type="ECO:0000256" key="1">
    <source>
        <dbReference type="ARBA" id="ARBA00004651"/>
    </source>
</evidence>
<comment type="caution">
    <text evidence="7">The sequence shown here is derived from an EMBL/GenBank/DDBJ whole genome shotgun (WGS) entry which is preliminary data.</text>
</comment>
<evidence type="ECO:0000313" key="8">
    <source>
        <dbReference type="Proteomes" id="UP000036367"/>
    </source>
</evidence>
<dbReference type="RefSeq" id="WP_047816276.1">
    <property type="nucleotide sequence ID" value="NZ_LECT01000043.1"/>
</dbReference>
<keyword evidence="8" id="KW-1185">Reference proteome</keyword>
<keyword evidence="5 6" id="KW-0472">Membrane</keyword>
<evidence type="ECO:0000256" key="6">
    <source>
        <dbReference type="SAM" id="Phobius"/>
    </source>
</evidence>
<feature type="transmembrane region" description="Helical" evidence="6">
    <location>
        <begin position="167"/>
        <end position="189"/>
    </location>
</feature>
<feature type="transmembrane region" description="Helical" evidence="6">
    <location>
        <begin position="443"/>
        <end position="462"/>
    </location>
</feature>
<dbReference type="OrthoDB" id="9770347at2"/>
<organism evidence="7 8">
    <name type="scientific">Rhodopirellula islandica</name>
    <dbReference type="NCBI Taxonomy" id="595434"/>
    <lineage>
        <taxon>Bacteria</taxon>
        <taxon>Pseudomonadati</taxon>
        <taxon>Planctomycetota</taxon>
        <taxon>Planctomycetia</taxon>
        <taxon>Pirellulales</taxon>
        <taxon>Pirellulaceae</taxon>
        <taxon>Rhodopirellula</taxon>
    </lineage>
</organism>
<gene>
    <name evidence="7" type="ORF">RISK_005214</name>
</gene>
<evidence type="ECO:0000256" key="4">
    <source>
        <dbReference type="ARBA" id="ARBA00022989"/>
    </source>
</evidence>
<dbReference type="PANTHER" id="PTHR30250">
    <property type="entry name" value="PST FAMILY PREDICTED COLANIC ACID TRANSPORTER"/>
    <property type="match status" value="1"/>
</dbReference>
<dbReference type="PATRIC" id="fig|595434.4.peg.4949"/>
<feature type="transmembrane region" description="Helical" evidence="6">
    <location>
        <begin position="356"/>
        <end position="378"/>
    </location>
</feature>
<dbReference type="Proteomes" id="UP000036367">
    <property type="component" value="Unassembled WGS sequence"/>
</dbReference>
<feature type="transmembrane region" description="Helical" evidence="6">
    <location>
        <begin position="195"/>
        <end position="215"/>
    </location>
</feature>
<evidence type="ECO:0000256" key="3">
    <source>
        <dbReference type="ARBA" id="ARBA00022692"/>
    </source>
</evidence>
<dbReference type="GO" id="GO:0005886">
    <property type="term" value="C:plasma membrane"/>
    <property type="evidence" value="ECO:0007669"/>
    <property type="project" value="UniProtKB-SubCell"/>
</dbReference>
<feature type="transmembrane region" description="Helical" evidence="6">
    <location>
        <begin position="468"/>
        <end position="491"/>
    </location>
</feature>
<dbReference type="STRING" id="595434.RISK_005214"/>
<feature type="transmembrane region" description="Helical" evidence="6">
    <location>
        <begin position="321"/>
        <end position="344"/>
    </location>
</feature>
<feature type="transmembrane region" description="Helical" evidence="6">
    <location>
        <begin position="414"/>
        <end position="431"/>
    </location>
</feature>
<protein>
    <submittedName>
        <fullName evidence="7">Membrane protein involved in the export of O-antigen and teichoic acid</fullName>
    </submittedName>
</protein>
<keyword evidence="2" id="KW-1003">Cell membrane</keyword>
<dbReference type="PANTHER" id="PTHR30250:SF26">
    <property type="entry name" value="PSMA PROTEIN"/>
    <property type="match status" value="1"/>
</dbReference>
<feature type="transmembrane region" description="Helical" evidence="6">
    <location>
        <begin position="135"/>
        <end position="155"/>
    </location>
</feature>
<dbReference type="Pfam" id="PF13440">
    <property type="entry name" value="Polysacc_synt_3"/>
    <property type="match status" value="1"/>
</dbReference>
<feature type="transmembrane region" description="Helical" evidence="6">
    <location>
        <begin position="21"/>
        <end position="42"/>
    </location>
</feature>
<evidence type="ECO:0000313" key="7">
    <source>
        <dbReference type="EMBL" id="KLU02918.1"/>
    </source>
</evidence>
<dbReference type="EMBL" id="LECT01000043">
    <property type="protein sequence ID" value="KLU02918.1"/>
    <property type="molecule type" value="Genomic_DNA"/>
</dbReference>
<evidence type="ECO:0000256" key="2">
    <source>
        <dbReference type="ARBA" id="ARBA00022475"/>
    </source>
</evidence>
<feature type="transmembrane region" description="Helical" evidence="6">
    <location>
        <begin position="48"/>
        <end position="72"/>
    </location>
</feature>
<accession>A0A0J1B8Q3</accession>
<comment type="subcellular location">
    <subcellularLocation>
        <location evidence="1">Cell membrane</location>
        <topology evidence="1">Multi-pass membrane protein</topology>
    </subcellularLocation>
</comment>
<keyword evidence="4 6" id="KW-1133">Transmembrane helix</keyword>
<proteinExistence type="predicted"/>
<feature type="transmembrane region" description="Helical" evidence="6">
    <location>
        <begin position="385"/>
        <end position="408"/>
    </location>
</feature>
<reference evidence="7" key="1">
    <citation type="submission" date="2015-05" db="EMBL/GenBank/DDBJ databases">
        <title>Permanent draft genome of Rhodopirellula islandicus K833.</title>
        <authorList>
            <person name="Kizina J."/>
            <person name="Richter M."/>
            <person name="Glockner F.O."/>
            <person name="Harder J."/>
        </authorList>
    </citation>
    <scope>NUCLEOTIDE SEQUENCE [LARGE SCALE GENOMIC DNA]</scope>
    <source>
        <strain evidence="7">K833</strain>
    </source>
</reference>
<sequence length="504" mass="54005">MDRIKKLEATSQNATNRKNSAWGLIDYGAQAASVICLTPLLLRELGDSAFGMLVIATTIMGLNGMLSLGLGPAAQHFVAKYRHSNESKSKLKLVVETSLIANLIFGIASCTTIILCTEAVSRLYPHPANAPPNELAFIIRLAAFGLPFVFVVNTIDNSLKGFERFELSVPLSAIARIGTAVSQISLVLLGFELAAIVFAAVAFKGIQAILGVIVLKRWALPELSILPSFSWDEFRNFVSYGVYIWLNSMVATARSSGEILILASILGPTALTLYAVPSRVLTQVHLMLSSAFAYLFPFATKLIQSGDTQRVHEVYSNATRYLCTLSGLAIPPLAIGCGPLLALWIEADRAEKIQPIFQLLAIRYAVYPLSILTSNLLMASNKTRAMTIIATANTVTILPFSAGLAYFYGAEGAAAAQLLVLAPILFNRFFVEKTLFGSASANTVALPVLLLVVPLTCFLLLVDLPVDYPLIPTAIASTCTGLICGGICWIATSQLIPKTGAEAA</sequence>
<evidence type="ECO:0000256" key="5">
    <source>
        <dbReference type="ARBA" id="ARBA00023136"/>
    </source>
</evidence>
<name>A0A0J1B8Q3_RHOIS</name>
<dbReference type="AlphaFoldDB" id="A0A0J1B8Q3"/>
<feature type="transmembrane region" description="Helical" evidence="6">
    <location>
        <begin position="259"/>
        <end position="276"/>
    </location>
</feature>
<feature type="transmembrane region" description="Helical" evidence="6">
    <location>
        <begin position="93"/>
        <end position="115"/>
    </location>
</feature>
<keyword evidence="3 6" id="KW-0812">Transmembrane</keyword>
<dbReference type="InterPro" id="IPR050833">
    <property type="entry name" value="Poly_Biosynth_Transport"/>
</dbReference>
<feature type="transmembrane region" description="Helical" evidence="6">
    <location>
        <begin position="282"/>
        <end position="300"/>
    </location>
</feature>